<dbReference type="PROSITE" id="PS00337">
    <property type="entry name" value="BETA_LACTAMASE_D"/>
    <property type="match status" value="1"/>
</dbReference>
<dbReference type="GO" id="GO:0008800">
    <property type="term" value="F:beta-lactamase activity"/>
    <property type="evidence" value="ECO:0007669"/>
    <property type="project" value="UniProtKB-UniRule"/>
</dbReference>
<dbReference type="EC" id="3.5.2.6" evidence="2 6"/>
<dbReference type="PANTHER" id="PTHR30627:SF24">
    <property type="entry name" value="PENICILLIN-BINDING PROTEIN 4B"/>
    <property type="match status" value="1"/>
</dbReference>
<evidence type="ECO:0000313" key="10">
    <source>
        <dbReference type="EMBL" id="MBB6333697.1"/>
    </source>
</evidence>
<evidence type="ECO:0000256" key="5">
    <source>
        <dbReference type="ARBA" id="ARBA00023251"/>
    </source>
</evidence>
<keyword evidence="10" id="KW-0808">Transferase</keyword>
<dbReference type="PANTHER" id="PTHR30627">
    <property type="entry name" value="PEPTIDOGLYCAN D,D-TRANSPEPTIDASE"/>
    <property type="match status" value="1"/>
</dbReference>
<evidence type="ECO:0000256" key="1">
    <source>
        <dbReference type="ARBA" id="ARBA00007898"/>
    </source>
</evidence>
<evidence type="ECO:0000256" key="6">
    <source>
        <dbReference type="RuleBase" id="RU361140"/>
    </source>
</evidence>
<dbReference type="Gene3D" id="3.90.1310.10">
    <property type="entry name" value="Penicillin-binding protein 2a (Domain 2)"/>
    <property type="match status" value="1"/>
</dbReference>
<gene>
    <name evidence="10" type="ORF">HD592_000262</name>
</gene>
<evidence type="ECO:0000313" key="11">
    <source>
        <dbReference type="Proteomes" id="UP000617426"/>
    </source>
</evidence>
<keyword evidence="4 6" id="KW-0378">Hydrolase</keyword>
<feature type="domain" description="Penicillin-binding protein transpeptidase" evidence="8">
    <location>
        <begin position="156"/>
        <end position="480"/>
    </location>
</feature>
<dbReference type="InterPro" id="IPR001460">
    <property type="entry name" value="PCN-bd_Tpept"/>
</dbReference>
<protein>
    <recommendedName>
        <fullName evidence="2 6">Beta-lactamase</fullName>
        <ecNumber evidence="2 6">3.5.2.6</ecNumber>
    </recommendedName>
</protein>
<feature type="domain" description="Penicillin binding protein A dimerisation" evidence="9">
    <location>
        <begin position="52"/>
        <end position="135"/>
    </location>
</feature>
<evidence type="ECO:0000259" key="9">
    <source>
        <dbReference type="Pfam" id="PF21922"/>
    </source>
</evidence>
<dbReference type="GO" id="GO:0016757">
    <property type="term" value="F:glycosyltransferase activity"/>
    <property type="evidence" value="ECO:0007669"/>
    <property type="project" value="UniProtKB-KW"/>
</dbReference>
<dbReference type="GO" id="GO:0008658">
    <property type="term" value="F:penicillin binding"/>
    <property type="evidence" value="ECO:0007669"/>
    <property type="project" value="InterPro"/>
</dbReference>
<dbReference type="InterPro" id="IPR002137">
    <property type="entry name" value="Beta-lactam_class-D_AS"/>
</dbReference>
<dbReference type="InterPro" id="IPR054120">
    <property type="entry name" value="PBPA_dimer"/>
</dbReference>
<comment type="catalytic activity">
    <reaction evidence="6">
        <text>a beta-lactam + H2O = a substituted beta-amino acid</text>
        <dbReference type="Rhea" id="RHEA:20401"/>
        <dbReference type="ChEBI" id="CHEBI:15377"/>
        <dbReference type="ChEBI" id="CHEBI:35627"/>
        <dbReference type="ChEBI" id="CHEBI:140347"/>
        <dbReference type="EC" id="3.5.2.6"/>
    </reaction>
</comment>
<keyword evidence="11" id="KW-1185">Reference proteome</keyword>
<dbReference type="Pfam" id="PF00905">
    <property type="entry name" value="Transpeptidase"/>
    <property type="match status" value="1"/>
</dbReference>
<dbReference type="GO" id="GO:0046677">
    <property type="term" value="P:response to antibiotic"/>
    <property type="evidence" value="ECO:0007669"/>
    <property type="project" value="UniProtKB-UniRule"/>
</dbReference>
<feature type="signal peptide" evidence="7">
    <location>
        <begin position="1"/>
        <end position="23"/>
    </location>
</feature>
<evidence type="ECO:0000256" key="4">
    <source>
        <dbReference type="ARBA" id="ARBA00022801"/>
    </source>
</evidence>
<dbReference type="GO" id="GO:0071555">
    <property type="term" value="P:cell wall organization"/>
    <property type="evidence" value="ECO:0007669"/>
    <property type="project" value="TreeGrafter"/>
</dbReference>
<dbReference type="Pfam" id="PF21922">
    <property type="entry name" value="PBP_dimer_2"/>
    <property type="match status" value="1"/>
</dbReference>
<dbReference type="GO" id="GO:0071972">
    <property type="term" value="F:peptidoglycan L,D-transpeptidase activity"/>
    <property type="evidence" value="ECO:0007669"/>
    <property type="project" value="TreeGrafter"/>
</dbReference>
<dbReference type="GO" id="GO:0005886">
    <property type="term" value="C:plasma membrane"/>
    <property type="evidence" value="ECO:0007669"/>
    <property type="project" value="TreeGrafter"/>
</dbReference>
<keyword evidence="3 7" id="KW-0732">Signal</keyword>
<keyword evidence="10" id="KW-0328">Glycosyltransferase</keyword>
<evidence type="ECO:0000256" key="3">
    <source>
        <dbReference type="ARBA" id="ARBA00022729"/>
    </source>
</evidence>
<feature type="chain" id="PRO_5039125341" description="Beta-lactamase" evidence="7">
    <location>
        <begin position="24"/>
        <end position="484"/>
    </location>
</feature>
<dbReference type="RefSeq" id="WP_184451380.1">
    <property type="nucleotide sequence ID" value="NZ_JACHMK010000001.1"/>
</dbReference>
<proteinExistence type="inferred from homology"/>
<dbReference type="GO" id="GO:0017001">
    <property type="term" value="P:antibiotic catabolic process"/>
    <property type="evidence" value="ECO:0007669"/>
    <property type="project" value="InterPro"/>
</dbReference>
<dbReference type="InterPro" id="IPR050515">
    <property type="entry name" value="Beta-lactam/transpept"/>
</dbReference>
<dbReference type="AlphaFoldDB" id="A0A923IW12"/>
<comment type="caution">
    <text evidence="10">The sequence shown here is derived from an EMBL/GenBank/DDBJ whole genome shotgun (WGS) entry which is preliminary data.</text>
</comment>
<evidence type="ECO:0000259" key="8">
    <source>
        <dbReference type="Pfam" id="PF00905"/>
    </source>
</evidence>
<dbReference type="SUPFAM" id="SSF56601">
    <property type="entry name" value="beta-lactamase/transpeptidase-like"/>
    <property type="match status" value="1"/>
</dbReference>
<reference evidence="10" key="1">
    <citation type="submission" date="2020-08" db="EMBL/GenBank/DDBJ databases">
        <title>Sequencing the genomes of 1000 actinobacteria strains.</title>
        <authorList>
            <person name="Klenk H.-P."/>
        </authorList>
    </citation>
    <scope>NUCLEOTIDE SEQUENCE</scope>
    <source>
        <strain evidence="10">DSM 10695</strain>
    </source>
</reference>
<dbReference type="EMBL" id="JACHMK010000001">
    <property type="protein sequence ID" value="MBB6333697.1"/>
    <property type="molecule type" value="Genomic_DNA"/>
</dbReference>
<evidence type="ECO:0000256" key="7">
    <source>
        <dbReference type="SAM" id="SignalP"/>
    </source>
</evidence>
<name>A0A923IW12_9ACTO</name>
<dbReference type="InterPro" id="IPR012338">
    <property type="entry name" value="Beta-lactam/transpept-like"/>
</dbReference>
<evidence type="ECO:0000256" key="2">
    <source>
        <dbReference type="ARBA" id="ARBA00012865"/>
    </source>
</evidence>
<sequence>MNQQIRRLFIVILAMFALLGAAATNNQVFQAPSLNADARNERTILHAAETDRGPIIVAGTAIASSTKVEGSKRFQRTYSQGPLYAPITGFFSSAFSQASGLEAASEQILDGQDQALLAQRIHNLFTGANRQGGGVALTVDPALQQVAAEQLGDRKGAVVALDAKTGAILALYSSPTYDPNTLAAFDSAAVDSTYRALVDDPGDPLSNRAIAGSLYAPGSTFKLLTTIALLENGIASPTTHMESPVSAVLPGTSTSVPNILSSECGDGNPTLTEAFARSCNTTFILASQKLTESQLAGVADRFGFGKPLSIPLTVTPSRFPKGMDAAQLAMSSIGQFDVKVTPLQMAMVAQAIANDGTMMEPYLISQIVDADLTVQSETRPSVAGTPISADVADQLTEMMKSAVNEPYGTGQYIRPNGIQAAAKTGTAETGVDGRANAWAVGFAPADDPQIAFAVIVEGDDANPTPFGSMVAGPIAQALLEARIR</sequence>
<dbReference type="Proteomes" id="UP000617426">
    <property type="component" value="Unassembled WGS sequence"/>
</dbReference>
<organism evidence="10 11">
    <name type="scientific">Schaalia hyovaginalis</name>
    <dbReference type="NCBI Taxonomy" id="29316"/>
    <lineage>
        <taxon>Bacteria</taxon>
        <taxon>Bacillati</taxon>
        <taxon>Actinomycetota</taxon>
        <taxon>Actinomycetes</taxon>
        <taxon>Actinomycetales</taxon>
        <taxon>Actinomycetaceae</taxon>
        <taxon>Schaalia</taxon>
    </lineage>
</organism>
<keyword evidence="5 6" id="KW-0046">Antibiotic resistance</keyword>
<dbReference type="Gene3D" id="3.40.710.10">
    <property type="entry name" value="DD-peptidase/beta-lactamase superfamily"/>
    <property type="match status" value="1"/>
</dbReference>
<comment type="similarity">
    <text evidence="1 6">Belongs to the class-D beta-lactamase family.</text>
</comment>
<accession>A0A923IW12</accession>